<evidence type="ECO:0000313" key="2">
    <source>
        <dbReference type="RefSeq" id="XP_004510798.1"/>
    </source>
</evidence>
<evidence type="ECO:0000313" key="1">
    <source>
        <dbReference type="Proteomes" id="UP000087171"/>
    </source>
</evidence>
<name>A0A1S2YW02_CICAR</name>
<protein>
    <submittedName>
        <fullName evidence="2">Uncharacterized protein LOC101511395</fullName>
    </submittedName>
</protein>
<proteinExistence type="predicted"/>
<dbReference type="OrthoDB" id="1635687at2759"/>
<reference evidence="1" key="1">
    <citation type="journal article" date="2013" name="Nat. Biotechnol.">
        <title>Draft genome sequence of chickpea (Cicer arietinum) provides a resource for trait improvement.</title>
        <authorList>
            <person name="Varshney R.K."/>
            <person name="Song C."/>
            <person name="Saxena R.K."/>
            <person name="Azam S."/>
            <person name="Yu S."/>
            <person name="Sharpe A.G."/>
            <person name="Cannon S."/>
            <person name="Baek J."/>
            <person name="Rosen B.D."/>
            <person name="Tar'an B."/>
            <person name="Millan T."/>
            <person name="Zhang X."/>
            <person name="Ramsay L.D."/>
            <person name="Iwata A."/>
            <person name="Wang Y."/>
            <person name="Nelson W."/>
            <person name="Farmer A.D."/>
            <person name="Gaur P.M."/>
            <person name="Soderlund C."/>
            <person name="Penmetsa R.V."/>
            <person name="Xu C."/>
            <person name="Bharti A.K."/>
            <person name="He W."/>
            <person name="Winter P."/>
            <person name="Zhao S."/>
            <person name="Hane J.K."/>
            <person name="Carrasquilla-Garcia N."/>
            <person name="Condie J.A."/>
            <person name="Upadhyaya H.D."/>
            <person name="Luo M.C."/>
            <person name="Thudi M."/>
            <person name="Gowda C.L."/>
            <person name="Singh N.P."/>
            <person name="Lichtenzveig J."/>
            <person name="Gali K.K."/>
            <person name="Rubio J."/>
            <person name="Nadarajan N."/>
            <person name="Dolezel J."/>
            <person name="Bansal K.C."/>
            <person name="Xu X."/>
            <person name="Edwards D."/>
            <person name="Zhang G."/>
            <person name="Kahl G."/>
            <person name="Gil J."/>
            <person name="Singh K.B."/>
            <person name="Datta S.K."/>
            <person name="Jackson S.A."/>
            <person name="Wang J."/>
            <person name="Cook D.R."/>
        </authorList>
    </citation>
    <scope>NUCLEOTIDE SEQUENCE [LARGE SCALE GENOMIC DNA]</scope>
    <source>
        <strain evidence="1">cv. CDC Frontier</strain>
    </source>
</reference>
<dbReference type="RefSeq" id="XP_004510798.1">
    <property type="nucleotide sequence ID" value="XM_004510741.3"/>
</dbReference>
<accession>A0A1S2YW02</accession>
<dbReference type="GeneID" id="101511395"/>
<keyword evidence="1" id="KW-1185">Reference proteome</keyword>
<dbReference type="PANTHER" id="PTHR37696">
    <property type="entry name" value="ADENYLOSUCCINATE SYNTHETASE-RELATED"/>
    <property type="match status" value="1"/>
</dbReference>
<dbReference type="PANTHER" id="PTHR37696:SF1">
    <property type="entry name" value="ADENYLOSUCCINATE SYNTHETASE-RELATED"/>
    <property type="match status" value="1"/>
</dbReference>
<organism evidence="1 2">
    <name type="scientific">Cicer arietinum</name>
    <name type="common">Chickpea</name>
    <name type="synonym">Garbanzo</name>
    <dbReference type="NCBI Taxonomy" id="3827"/>
    <lineage>
        <taxon>Eukaryota</taxon>
        <taxon>Viridiplantae</taxon>
        <taxon>Streptophyta</taxon>
        <taxon>Embryophyta</taxon>
        <taxon>Tracheophyta</taxon>
        <taxon>Spermatophyta</taxon>
        <taxon>Magnoliopsida</taxon>
        <taxon>eudicotyledons</taxon>
        <taxon>Gunneridae</taxon>
        <taxon>Pentapetalae</taxon>
        <taxon>rosids</taxon>
        <taxon>fabids</taxon>
        <taxon>Fabales</taxon>
        <taxon>Fabaceae</taxon>
        <taxon>Papilionoideae</taxon>
        <taxon>50 kb inversion clade</taxon>
        <taxon>NPAAA clade</taxon>
        <taxon>Hologalegina</taxon>
        <taxon>IRL clade</taxon>
        <taxon>Cicereae</taxon>
        <taxon>Cicer</taxon>
    </lineage>
</organism>
<gene>
    <name evidence="2" type="primary">LOC101511395</name>
</gene>
<reference evidence="2" key="2">
    <citation type="submission" date="2025-08" db="UniProtKB">
        <authorList>
            <consortium name="RefSeq"/>
        </authorList>
    </citation>
    <scope>IDENTIFICATION</scope>
    <source>
        <tissue evidence="2">Etiolated seedlings</tissue>
    </source>
</reference>
<dbReference type="KEGG" id="cam:101511395"/>
<dbReference type="AlphaFoldDB" id="A0A1S2YW02"/>
<sequence>MSLINPKTDKLLKRLTIVATITASYFLLTADYGPQPNVLDPIKRQIRSAESSVKEYFFGSKTESHEIDSNKDHP</sequence>
<dbReference type="eggNOG" id="ENOG502S8P1">
    <property type="taxonomic scope" value="Eukaryota"/>
</dbReference>
<dbReference type="Proteomes" id="UP000087171">
    <property type="component" value="Chromosome Ca7"/>
</dbReference>
<dbReference type="PaxDb" id="3827-XP_004510798.1"/>